<dbReference type="SUPFAM" id="SSF52091">
    <property type="entry name" value="SpoIIaa-like"/>
    <property type="match status" value="1"/>
</dbReference>
<feature type="domain" description="STAS" evidence="1">
    <location>
        <begin position="41"/>
        <end position="149"/>
    </location>
</feature>
<sequence length="169" mass="18669">MGEPQDISRLIAENRNLKEKLAECEQLIKDLSAPIIPSIIPETILVPITGMLDPGRFEVITAKLTDYAHSNSVSTAVVDFTAISEKEIGEVDVFGRYIENVTATLNIMGVQVLYVGFRPSISRMLIMSGSDFVKNVKAFSTFRAALQYLMNQSGMSFTAMVLEDQDEKA</sequence>
<keyword evidence="3" id="KW-1185">Reference proteome</keyword>
<proteinExistence type="predicted"/>
<gene>
    <name evidence="2" type="ORF">GKZ89_15445</name>
</gene>
<dbReference type="AlphaFoldDB" id="A0A7X2S703"/>
<dbReference type="RefSeq" id="WP_155113308.1">
    <property type="nucleotide sequence ID" value="NZ_WMIB01000018.1"/>
</dbReference>
<protein>
    <recommendedName>
        <fullName evidence="1">STAS domain-containing protein</fullName>
    </recommendedName>
</protein>
<evidence type="ECO:0000313" key="2">
    <source>
        <dbReference type="EMBL" id="MTH54798.1"/>
    </source>
</evidence>
<organism evidence="2 3">
    <name type="scientific">Metabacillus mangrovi</name>
    <dbReference type="NCBI Taxonomy" id="1491830"/>
    <lineage>
        <taxon>Bacteria</taxon>
        <taxon>Bacillati</taxon>
        <taxon>Bacillota</taxon>
        <taxon>Bacilli</taxon>
        <taxon>Bacillales</taxon>
        <taxon>Bacillaceae</taxon>
        <taxon>Metabacillus</taxon>
    </lineage>
</organism>
<dbReference type="EMBL" id="WMIB01000018">
    <property type="protein sequence ID" value="MTH54798.1"/>
    <property type="molecule type" value="Genomic_DNA"/>
</dbReference>
<dbReference type="PROSITE" id="PS50801">
    <property type="entry name" value="STAS"/>
    <property type="match status" value="1"/>
</dbReference>
<dbReference type="InterPro" id="IPR036513">
    <property type="entry name" value="STAS_dom_sf"/>
</dbReference>
<evidence type="ECO:0000313" key="3">
    <source>
        <dbReference type="Proteomes" id="UP000434639"/>
    </source>
</evidence>
<comment type="caution">
    <text evidence="2">The sequence shown here is derived from an EMBL/GenBank/DDBJ whole genome shotgun (WGS) entry which is preliminary data.</text>
</comment>
<dbReference type="PANTHER" id="PTHR33745">
    <property type="entry name" value="RSBT ANTAGONIST PROTEIN RSBS-RELATED"/>
    <property type="match status" value="1"/>
</dbReference>
<dbReference type="InterPro" id="IPR051932">
    <property type="entry name" value="Bact_StressResp_Reg"/>
</dbReference>
<reference evidence="2 3" key="1">
    <citation type="journal article" date="2017" name="Int. J. Syst. Evol. Microbiol.">
        <title>Bacillus mangrovi sp. nov., isolated from a sediment sample from a mangrove forest.</title>
        <authorList>
            <person name="Gupta V."/>
            <person name="Singh P.K."/>
            <person name="Korpole S."/>
            <person name="Tanuku N.R.S."/>
            <person name="Pinnaka A.K."/>
        </authorList>
    </citation>
    <scope>NUCLEOTIDE SEQUENCE [LARGE SCALE GENOMIC DNA]</scope>
    <source>
        <strain evidence="2 3">KCTC 33872</strain>
    </source>
</reference>
<dbReference type="CDD" id="cd07041">
    <property type="entry name" value="STAS_RsbR_RsbS_like"/>
    <property type="match status" value="1"/>
</dbReference>
<accession>A0A7X2S703</accession>
<evidence type="ECO:0000259" key="1">
    <source>
        <dbReference type="PROSITE" id="PS50801"/>
    </source>
</evidence>
<dbReference type="Proteomes" id="UP000434639">
    <property type="component" value="Unassembled WGS sequence"/>
</dbReference>
<dbReference type="OrthoDB" id="2456599at2"/>
<dbReference type="Gene3D" id="3.30.750.24">
    <property type="entry name" value="STAS domain"/>
    <property type="match status" value="1"/>
</dbReference>
<dbReference type="InterPro" id="IPR002645">
    <property type="entry name" value="STAS_dom"/>
</dbReference>
<name>A0A7X2S703_9BACI</name>